<dbReference type="Proteomes" id="UP001501153">
    <property type="component" value="Unassembled WGS sequence"/>
</dbReference>
<organism evidence="1 2">
    <name type="scientific">Hymenobacter saemangeumensis</name>
    <dbReference type="NCBI Taxonomy" id="1084522"/>
    <lineage>
        <taxon>Bacteria</taxon>
        <taxon>Pseudomonadati</taxon>
        <taxon>Bacteroidota</taxon>
        <taxon>Cytophagia</taxon>
        <taxon>Cytophagales</taxon>
        <taxon>Hymenobacteraceae</taxon>
        <taxon>Hymenobacter</taxon>
    </lineage>
</organism>
<name>A0ABP8I1G5_9BACT</name>
<protein>
    <submittedName>
        <fullName evidence="1">Uncharacterized protein</fullName>
    </submittedName>
</protein>
<proteinExistence type="predicted"/>
<dbReference type="RefSeq" id="WP_345233668.1">
    <property type="nucleotide sequence ID" value="NZ_BAABGZ010000010.1"/>
</dbReference>
<evidence type="ECO:0000313" key="2">
    <source>
        <dbReference type="Proteomes" id="UP001501153"/>
    </source>
</evidence>
<dbReference type="EMBL" id="BAABGZ010000010">
    <property type="protein sequence ID" value="GAA4349316.1"/>
    <property type="molecule type" value="Genomic_DNA"/>
</dbReference>
<keyword evidence="2" id="KW-1185">Reference proteome</keyword>
<comment type="caution">
    <text evidence="1">The sequence shown here is derived from an EMBL/GenBank/DDBJ whole genome shotgun (WGS) entry which is preliminary data.</text>
</comment>
<reference evidence="2" key="1">
    <citation type="journal article" date="2019" name="Int. J. Syst. Evol. Microbiol.">
        <title>The Global Catalogue of Microorganisms (GCM) 10K type strain sequencing project: providing services to taxonomists for standard genome sequencing and annotation.</title>
        <authorList>
            <consortium name="The Broad Institute Genomics Platform"/>
            <consortium name="The Broad Institute Genome Sequencing Center for Infectious Disease"/>
            <person name="Wu L."/>
            <person name="Ma J."/>
        </authorList>
    </citation>
    <scope>NUCLEOTIDE SEQUENCE [LARGE SCALE GENOMIC DNA]</scope>
    <source>
        <strain evidence="2">JCM 17923</strain>
    </source>
</reference>
<sequence>MQKPTRRELVTSALLRGKEQHKNYTQPRTESSATAFGTVAVILKGDVFLISIQEVHVPSKKYYDDEYDVEELHTVLTLTEVEQLLRQRLGIELDELGPAKGIKRFR</sequence>
<evidence type="ECO:0000313" key="1">
    <source>
        <dbReference type="EMBL" id="GAA4349316.1"/>
    </source>
</evidence>
<gene>
    <name evidence="1" type="ORF">GCM10023185_05950</name>
</gene>
<accession>A0ABP8I1G5</accession>